<evidence type="ECO:0000256" key="1">
    <source>
        <dbReference type="SAM" id="Phobius"/>
    </source>
</evidence>
<name>I4FWG8_MICAE</name>
<sequence>MKDFVPLFQTILWISLIFGLVVYLRPELKLLRKVLTKRLESGSSIKVGPLEIGELRDEVRDVRKELSDVNEKVSDLFLTTMSPNMYFNLKKLKSGRFGNYEINKGLKRELYHLRDIGYIEVESITGIPSEGRNLSDHVQITPTGKQFVELRENIESEKKIHNNSGAAD</sequence>
<feature type="transmembrane region" description="Helical" evidence="1">
    <location>
        <begin position="6"/>
        <end position="24"/>
    </location>
</feature>
<keyword evidence="1" id="KW-0472">Membrane</keyword>
<dbReference type="EMBL" id="CAII01000680">
    <property type="protein sequence ID" value="CCH99993.1"/>
    <property type="molecule type" value="Genomic_DNA"/>
</dbReference>
<reference evidence="2 3" key="1">
    <citation type="submission" date="2012-04" db="EMBL/GenBank/DDBJ databases">
        <authorList>
            <person name="Genoscope - CEA"/>
        </authorList>
    </citation>
    <scope>NUCLEOTIDE SEQUENCE [LARGE SCALE GENOMIC DNA]</scope>
    <source>
        <strain evidence="2 3">9717</strain>
    </source>
</reference>
<accession>I4FWG8</accession>
<protein>
    <submittedName>
        <fullName evidence="2">Uncharacterized protein</fullName>
    </submittedName>
</protein>
<keyword evidence="1" id="KW-1133">Transmembrane helix</keyword>
<dbReference type="Proteomes" id="UP000003172">
    <property type="component" value="Unassembled WGS sequence"/>
</dbReference>
<evidence type="ECO:0000313" key="3">
    <source>
        <dbReference type="Proteomes" id="UP000003172"/>
    </source>
</evidence>
<gene>
    <name evidence="2" type="ORF">MICAB_7100008</name>
</gene>
<dbReference type="RefSeq" id="WP_002763441.1">
    <property type="nucleotide sequence ID" value="NZ_HE972766.1"/>
</dbReference>
<organism evidence="2 3">
    <name type="scientific">Microcystis aeruginosa PCC 9717</name>
    <dbReference type="NCBI Taxonomy" id="1160286"/>
    <lineage>
        <taxon>Bacteria</taxon>
        <taxon>Bacillati</taxon>
        <taxon>Cyanobacteriota</taxon>
        <taxon>Cyanophyceae</taxon>
        <taxon>Oscillatoriophycideae</taxon>
        <taxon>Chroococcales</taxon>
        <taxon>Microcystaceae</taxon>
        <taxon>Microcystis</taxon>
    </lineage>
</organism>
<proteinExistence type="predicted"/>
<dbReference type="HOGENOM" id="CLU_1584589_0_0_3"/>
<dbReference type="AlphaFoldDB" id="I4FWG8"/>
<keyword evidence="1" id="KW-0812">Transmembrane</keyword>
<evidence type="ECO:0000313" key="2">
    <source>
        <dbReference type="EMBL" id="CCH99993.1"/>
    </source>
</evidence>
<comment type="caution">
    <text evidence="2">The sequence shown here is derived from an EMBL/GenBank/DDBJ whole genome shotgun (WGS) entry which is preliminary data.</text>
</comment>